<dbReference type="InterPro" id="IPR051269">
    <property type="entry name" value="Fe-S_cluster_ET"/>
</dbReference>
<keyword evidence="9" id="KW-1185">Reference proteome</keyword>
<comment type="caution">
    <text evidence="8">The sequence shown here is derived from an EMBL/GenBank/DDBJ whole genome shotgun (WGS) entry which is preliminary data.</text>
</comment>
<protein>
    <recommendedName>
        <fullName evidence="10">Ferredoxin</fullName>
    </recommendedName>
</protein>
<evidence type="ECO:0000256" key="6">
    <source>
        <dbReference type="ARBA" id="ARBA00023014"/>
    </source>
</evidence>
<accession>A0A918DRX0</accession>
<reference evidence="8" key="1">
    <citation type="journal article" date="2014" name="Int. J. Syst. Evol. Microbiol.">
        <title>Complete genome sequence of Corynebacterium casei LMG S-19264T (=DSM 44701T), isolated from a smear-ripened cheese.</title>
        <authorList>
            <consortium name="US DOE Joint Genome Institute (JGI-PGF)"/>
            <person name="Walter F."/>
            <person name="Albersmeier A."/>
            <person name="Kalinowski J."/>
            <person name="Ruckert C."/>
        </authorList>
    </citation>
    <scope>NUCLEOTIDE SEQUENCE</scope>
    <source>
        <strain evidence="8">CGMCC 4.7368</strain>
    </source>
</reference>
<evidence type="ECO:0000256" key="4">
    <source>
        <dbReference type="ARBA" id="ARBA00022982"/>
    </source>
</evidence>
<evidence type="ECO:0000256" key="2">
    <source>
        <dbReference type="ARBA" id="ARBA00022448"/>
    </source>
</evidence>
<dbReference type="Gene3D" id="3.30.70.20">
    <property type="match status" value="1"/>
</dbReference>
<dbReference type="EMBL" id="BMNH01000030">
    <property type="protein sequence ID" value="GGO79980.1"/>
    <property type="molecule type" value="Genomic_DNA"/>
</dbReference>
<evidence type="ECO:0000256" key="7">
    <source>
        <dbReference type="ARBA" id="ARBA00023291"/>
    </source>
</evidence>
<dbReference type="PANTHER" id="PTHR36923:SF3">
    <property type="entry name" value="FERREDOXIN"/>
    <property type="match status" value="1"/>
</dbReference>
<evidence type="ECO:0000256" key="5">
    <source>
        <dbReference type="ARBA" id="ARBA00023004"/>
    </source>
</evidence>
<dbReference type="PANTHER" id="PTHR36923">
    <property type="entry name" value="FERREDOXIN"/>
    <property type="match status" value="1"/>
</dbReference>
<dbReference type="GO" id="GO:0051538">
    <property type="term" value="F:3 iron, 4 sulfur cluster binding"/>
    <property type="evidence" value="ECO:0007669"/>
    <property type="project" value="UniProtKB-KW"/>
</dbReference>
<evidence type="ECO:0000256" key="1">
    <source>
        <dbReference type="ARBA" id="ARBA00001927"/>
    </source>
</evidence>
<organism evidence="8 9">
    <name type="scientific">Nonomuraea cavernae</name>
    <dbReference type="NCBI Taxonomy" id="2045107"/>
    <lineage>
        <taxon>Bacteria</taxon>
        <taxon>Bacillati</taxon>
        <taxon>Actinomycetota</taxon>
        <taxon>Actinomycetes</taxon>
        <taxon>Streptosporangiales</taxon>
        <taxon>Streptosporangiaceae</taxon>
        <taxon>Nonomuraea</taxon>
    </lineage>
</organism>
<dbReference type="Proteomes" id="UP000646523">
    <property type="component" value="Unassembled WGS sequence"/>
</dbReference>
<dbReference type="GO" id="GO:0046872">
    <property type="term" value="F:metal ion binding"/>
    <property type="evidence" value="ECO:0007669"/>
    <property type="project" value="UniProtKB-KW"/>
</dbReference>
<keyword evidence="4" id="KW-0249">Electron transport</keyword>
<comment type="cofactor">
    <cofactor evidence="1">
        <name>[3Fe-4S] cluster</name>
        <dbReference type="ChEBI" id="CHEBI:21137"/>
    </cofactor>
</comment>
<sequence length="64" mass="7079">MRVSVDLNVCQGHGVCYMTTPEIFEPREEDGQAHVVISGELPREHEDAAVLAQQSCPERAITVE</sequence>
<gene>
    <name evidence="8" type="ORF">GCM10012289_65560</name>
</gene>
<evidence type="ECO:0008006" key="10">
    <source>
        <dbReference type="Google" id="ProtNLM"/>
    </source>
</evidence>
<dbReference type="Pfam" id="PF13459">
    <property type="entry name" value="Fer4_15"/>
    <property type="match status" value="1"/>
</dbReference>
<evidence type="ECO:0000313" key="8">
    <source>
        <dbReference type="EMBL" id="GGO79980.1"/>
    </source>
</evidence>
<keyword evidence="7" id="KW-0003">3Fe-4S</keyword>
<name>A0A918DRX0_9ACTN</name>
<keyword evidence="2" id="KW-0813">Transport</keyword>
<keyword evidence="5" id="KW-0408">Iron</keyword>
<dbReference type="SUPFAM" id="SSF54862">
    <property type="entry name" value="4Fe-4S ferredoxins"/>
    <property type="match status" value="1"/>
</dbReference>
<reference evidence="8" key="2">
    <citation type="submission" date="2020-09" db="EMBL/GenBank/DDBJ databases">
        <authorList>
            <person name="Sun Q."/>
            <person name="Zhou Y."/>
        </authorList>
    </citation>
    <scope>NUCLEOTIDE SEQUENCE</scope>
    <source>
        <strain evidence="8">CGMCC 4.7368</strain>
    </source>
</reference>
<keyword evidence="3" id="KW-0479">Metal-binding</keyword>
<evidence type="ECO:0000256" key="3">
    <source>
        <dbReference type="ARBA" id="ARBA00022723"/>
    </source>
</evidence>
<keyword evidence="6" id="KW-0411">Iron-sulfur</keyword>
<proteinExistence type="predicted"/>
<dbReference type="AlphaFoldDB" id="A0A918DRX0"/>
<evidence type="ECO:0000313" key="9">
    <source>
        <dbReference type="Proteomes" id="UP000646523"/>
    </source>
</evidence>
<dbReference type="RefSeq" id="WP_189128087.1">
    <property type="nucleotide sequence ID" value="NZ_BMNH01000030.1"/>
</dbReference>